<reference evidence="2 4" key="2">
    <citation type="submission" date="2016-10" db="EMBL/GenBank/DDBJ databases">
        <authorList>
            <person name="de Groot N.N."/>
        </authorList>
    </citation>
    <scope>NUCLEOTIDE SEQUENCE [LARGE SCALE GENOMIC DNA]</scope>
    <source>
        <strain evidence="2 4">DSM 25947</strain>
    </source>
</reference>
<dbReference type="RefSeq" id="WP_038556210.1">
    <property type="nucleotide sequence ID" value="NZ_FOHT01000021.1"/>
</dbReference>
<dbReference type="EMBL" id="FOHT01000021">
    <property type="protein sequence ID" value="SET73620.1"/>
    <property type="molecule type" value="Genomic_DNA"/>
</dbReference>
<evidence type="ECO:0000313" key="2">
    <source>
        <dbReference type="EMBL" id="SET73620.1"/>
    </source>
</evidence>
<dbReference type="OrthoDB" id="1121711at2"/>
<dbReference type="HOGENOM" id="CLU_1812734_0_0_10"/>
<evidence type="ECO:0008006" key="5">
    <source>
        <dbReference type="Google" id="ProtNLM"/>
    </source>
</evidence>
<protein>
    <recommendedName>
        <fullName evidence="5">Lipocalin-like domain-containing protein</fullName>
    </recommendedName>
</protein>
<reference evidence="1 3" key="1">
    <citation type="submission" date="2014-03" db="EMBL/GenBank/DDBJ databases">
        <title>Complete genome sequence of a deeply braunched marine Bacteroidia bacterium Draconibacterium orientale type strain FH5T.</title>
        <authorList>
            <person name="Li X."/>
            <person name="Wang X."/>
            <person name="Xie Z."/>
            <person name="Du Z."/>
            <person name="Chen G."/>
        </authorList>
    </citation>
    <scope>NUCLEOTIDE SEQUENCE [LARGE SCALE GENOMIC DNA]</scope>
    <source>
        <strain evidence="1 3">FH5</strain>
    </source>
</reference>
<evidence type="ECO:0000313" key="4">
    <source>
        <dbReference type="Proteomes" id="UP000181981"/>
    </source>
</evidence>
<dbReference type="EMBL" id="CP007451">
    <property type="protein sequence ID" value="AHW61597.1"/>
    <property type="molecule type" value="Genomic_DNA"/>
</dbReference>
<proteinExistence type="predicted"/>
<accession>X5DLY9</accession>
<organism evidence="2 4">
    <name type="scientific">Draconibacterium orientale</name>
    <dbReference type="NCBI Taxonomy" id="1168034"/>
    <lineage>
        <taxon>Bacteria</taxon>
        <taxon>Pseudomonadati</taxon>
        <taxon>Bacteroidota</taxon>
        <taxon>Bacteroidia</taxon>
        <taxon>Marinilabiliales</taxon>
        <taxon>Prolixibacteraceae</taxon>
        <taxon>Draconibacterium</taxon>
    </lineage>
</organism>
<sequence length="142" mass="16611">MKLKSIFSIFIEWLKSPEVFGSKKKLIPGTWHLFEYYEDEGEELLHFDEDALKKDKVLFVLSFLENHEFTVAGNAPVKLLEETTQGKWSVARNFITLINPKDFRNNIEFQFAFEKGNLKLLKKDALGKIEFFGFFHASKQKS</sequence>
<dbReference type="Proteomes" id="UP000181981">
    <property type="component" value="Unassembled WGS sequence"/>
</dbReference>
<dbReference type="AlphaFoldDB" id="X5DLY9"/>
<gene>
    <name evidence="1" type="ORF">FH5T_04560</name>
    <name evidence="2" type="ORF">SAMN05444285_12178</name>
</gene>
<evidence type="ECO:0000313" key="3">
    <source>
        <dbReference type="Proteomes" id="UP000023772"/>
    </source>
</evidence>
<keyword evidence="3" id="KW-1185">Reference proteome</keyword>
<name>X5DLY9_9BACT</name>
<dbReference type="Proteomes" id="UP000023772">
    <property type="component" value="Chromosome"/>
</dbReference>
<evidence type="ECO:0000313" key="1">
    <source>
        <dbReference type="EMBL" id="AHW61597.1"/>
    </source>
</evidence>
<dbReference type="KEGG" id="dori:FH5T_04560"/>